<dbReference type="InterPro" id="IPR048379">
    <property type="entry name" value="Rad26-like_C"/>
</dbReference>
<dbReference type="Pfam" id="PF21048">
    <property type="entry name" value="Rad26-like_N"/>
    <property type="match status" value="1"/>
</dbReference>
<organism evidence="6 7">
    <name type="scientific">Schizothecium vesticola</name>
    <dbReference type="NCBI Taxonomy" id="314040"/>
    <lineage>
        <taxon>Eukaryota</taxon>
        <taxon>Fungi</taxon>
        <taxon>Dikarya</taxon>
        <taxon>Ascomycota</taxon>
        <taxon>Pezizomycotina</taxon>
        <taxon>Sordariomycetes</taxon>
        <taxon>Sordariomycetidae</taxon>
        <taxon>Sordariales</taxon>
        <taxon>Schizotheciaceae</taxon>
        <taxon>Schizothecium</taxon>
    </lineage>
</organism>
<keyword evidence="7" id="KW-1185">Reference proteome</keyword>
<reference evidence="6" key="1">
    <citation type="submission" date="2023-06" db="EMBL/GenBank/DDBJ databases">
        <title>Genome-scale phylogeny and comparative genomics of the fungal order Sordariales.</title>
        <authorList>
            <consortium name="Lawrence Berkeley National Laboratory"/>
            <person name="Hensen N."/>
            <person name="Bonometti L."/>
            <person name="Westerberg I."/>
            <person name="Brannstrom I.O."/>
            <person name="Guillou S."/>
            <person name="Cros-Aarteil S."/>
            <person name="Calhoun S."/>
            <person name="Haridas S."/>
            <person name="Kuo A."/>
            <person name="Mondo S."/>
            <person name="Pangilinan J."/>
            <person name="Riley R."/>
            <person name="LaButti K."/>
            <person name="Andreopoulos B."/>
            <person name="Lipzen A."/>
            <person name="Chen C."/>
            <person name="Yanf M."/>
            <person name="Daum C."/>
            <person name="Ng V."/>
            <person name="Clum A."/>
            <person name="Steindorff A."/>
            <person name="Ohm R."/>
            <person name="Martin F."/>
            <person name="Silar P."/>
            <person name="Natvig D."/>
            <person name="Lalanne C."/>
            <person name="Gautier V."/>
            <person name="Ament-velasquez S.L."/>
            <person name="Kruys A."/>
            <person name="Hutchinson M.I."/>
            <person name="Powell A.J."/>
            <person name="Barry K."/>
            <person name="Miller A.N."/>
            <person name="Grigoriev I.V."/>
            <person name="Debuchy R."/>
            <person name="Gladieux P."/>
            <person name="Thoren M.H."/>
            <person name="Johannesson H."/>
        </authorList>
    </citation>
    <scope>NUCLEOTIDE SEQUENCE</scope>
    <source>
        <strain evidence="6">SMH3187-1</strain>
    </source>
</reference>
<feature type="coiled-coil region" evidence="1">
    <location>
        <begin position="191"/>
        <end position="250"/>
    </location>
</feature>
<feature type="domain" description="Rad26-like C-terminal" evidence="4">
    <location>
        <begin position="778"/>
        <end position="841"/>
    </location>
</feature>
<feature type="domain" description="Rad26-like helical repeats" evidence="3">
    <location>
        <begin position="487"/>
        <end position="768"/>
    </location>
</feature>
<protein>
    <recommendedName>
        <fullName evidence="8">DNA repair protein Rad26</fullName>
    </recommendedName>
</protein>
<dbReference type="InterPro" id="IPR048380">
    <property type="entry name" value="Rad26-like_N"/>
</dbReference>
<name>A0AA40EXJ5_9PEZI</name>
<sequence>MDEFSDDGFDDLDDEVLDQLEENAIQATQAQKPLQSQSQPRVPQPQPQFQRSTPAAFDDYSFDDDLDDTIVINESEAQRPGPAIERSLPPPQHRPAAPYAAQPRWNQHLAHQPLQPPPNVQRPAYPPRSQYPVPVRPNNAPGPSQRYPPGPASQRLPPQSQFARPPLPPGSRAFPAQSQANQAGGGQHGIVAALQARLSALEAELTASKGEAAIMRSKYEKAQITHDSEVERLKKQSAELVAKQERAVEEAIAAGRSAATELQFTRHDLREERGRAKLRKTDTTSTTPKKNRTWGVADGFDGLEVSVSPSKAQGQKRRDAAPGVIPLMERTPTKGKRKRPAVDSPTFALETHTGDSLFGIKGAAPEQALSRPGLVTLPYDFLKLALDHSPFHGQSLTFDLFARFSFPSEPAQTISSIIFQKLPQMGNPQEPLRLLVDFAELMIELWARCLAEQYQAPIYYLASLVSYVLELNAVVVAPHIISSLIPVCITTCRMVALPRFNSDDDDLSQHPNPFVRQLFLDSNVMHALSLLYLTSLGSHFAVKEEAGTDLPVDGSPRTQFWKTVDMEFVVIMLSTKHPEAEWFGALSLLWTSILPTSIGPIPSTTSPAVGPGETPELIASAVIERVSACMFELPRWAPRDSYKELQVRLLVFKTLVLMTTSPFGVVQIARCDIAIQRVVTVLCWAVDQLHQMDVPPARLEDARINGGGEKQKPPKPRVAGFTSDGVPLIDDPDTLAKTVAFNEDLGHVTAVMLSRIVSKAILLLHTLVTNPSTADILNLVGRLAASCGGPQRYLLTLARLAFAEEGLVLDAGIGSETMDMAHDLLEQAATPDEGEGMSELFEG</sequence>
<dbReference type="Pfam" id="PF21046">
    <property type="entry name" value="Rad26-like_C"/>
    <property type="match status" value="1"/>
</dbReference>
<gene>
    <name evidence="6" type="ORF">B0T18DRAFT_413243</name>
</gene>
<dbReference type="Pfam" id="PF12331">
    <property type="entry name" value="Rad26-like_helical_rpts"/>
    <property type="match status" value="1"/>
</dbReference>
<dbReference type="AlphaFoldDB" id="A0AA40EXJ5"/>
<evidence type="ECO:0008006" key="8">
    <source>
        <dbReference type="Google" id="ProtNLM"/>
    </source>
</evidence>
<evidence type="ECO:0000259" key="4">
    <source>
        <dbReference type="Pfam" id="PF21046"/>
    </source>
</evidence>
<evidence type="ECO:0000313" key="7">
    <source>
        <dbReference type="Proteomes" id="UP001172155"/>
    </source>
</evidence>
<accession>A0AA40EXJ5</accession>
<evidence type="ECO:0000256" key="2">
    <source>
        <dbReference type="SAM" id="MobiDB-lite"/>
    </source>
</evidence>
<dbReference type="Proteomes" id="UP001172155">
    <property type="component" value="Unassembled WGS sequence"/>
</dbReference>
<feature type="compositionally biased region" description="Pro residues" evidence="2">
    <location>
        <begin position="114"/>
        <end position="126"/>
    </location>
</feature>
<keyword evidence="1" id="KW-0175">Coiled coil</keyword>
<dbReference type="InterPro" id="IPR022093">
    <property type="entry name" value="Rad26-like_helical"/>
</dbReference>
<feature type="domain" description="Rad26-like N-terminal" evidence="5">
    <location>
        <begin position="381"/>
        <end position="429"/>
    </location>
</feature>
<evidence type="ECO:0000256" key="1">
    <source>
        <dbReference type="SAM" id="Coils"/>
    </source>
</evidence>
<comment type="caution">
    <text evidence="6">The sequence shown here is derived from an EMBL/GenBank/DDBJ whole genome shotgun (WGS) entry which is preliminary data.</text>
</comment>
<proteinExistence type="predicted"/>
<evidence type="ECO:0000313" key="6">
    <source>
        <dbReference type="EMBL" id="KAK0747172.1"/>
    </source>
</evidence>
<feature type="region of interest" description="Disordered" evidence="2">
    <location>
        <begin position="24"/>
        <end position="186"/>
    </location>
</feature>
<evidence type="ECO:0000259" key="3">
    <source>
        <dbReference type="Pfam" id="PF12331"/>
    </source>
</evidence>
<feature type="compositionally biased region" description="Low complexity" evidence="2">
    <location>
        <begin position="33"/>
        <end position="52"/>
    </location>
</feature>
<evidence type="ECO:0000259" key="5">
    <source>
        <dbReference type="Pfam" id="PF21048"/>
    </source>
</evidence>
<dbReference type="EMBL" id="JAUKUD010000004">
    <property type="protein sequence ID" value="KAK0747172.1"/>
    <property type="molecule type" value="Genomic_DNA"/>
</dbReference>